<accession>A0ABW3AWX3</accession>
<evidence type="ECO:0000313" key="2">
    <source>
        <dbReference type="EMBL" id="MFD0795443.1"/>
    </source>
</evidence>
<protein>
    <submittedName>
        <fullName evidence="2">Crp/Fnr family transcriptional regulator</fullName>
    </submittedName>
</protein>
<evidence type="ECO:0000259" key="1">
    <source>
        <dbReference type="Pfam" id="PF00027"/>
    </source>
</evidence>
<dbReference type="Pfam" id="PF00027">
    <property type="entry name" value="cNMP_binding"/>
    <property type="match status" value="1"/>
</dbReference>
<proteinExistence type="predicted"/>
<organism evidence="2 3">
    <name type="scientific">Mucilaginibacter litoreus</name>
    <dbReference type="NCBI Taxonomy" id="1048221"/>
    <lineage>
        <taxon>Bacteria</taxon>
        <taxon>Pseudomonadati</taxon>
        <taxon>Bacteroidota</taxon>
        <taxon>Sphingobacteriia</taxon>
        <taxon>Sphingobacteriales</taxon>
        <taxon>Sphingobacteriaceae</taxon>
        <taxon>Mucilaginibacter</taxon>
    </lineage>
</organism>
<gene>
    <name evidence="2" type="ORF">ACFQZX_17610</name>
</gene>
<dbReference type="Gene3D" id="2.60.120.10">
    <property type="entry name" value="Jelly Rolls"/>
    <property type="match status" value="1"/>
</dbReference>
<dbReference type="InterPro" id="IPR000595">
    <property type="entry name" value="cNMP-bd_dom"/>
</dbReference>
<dbReference type="Proteomes" id="UP001597010">
    <property type="component" value="Unassembled WGS sequence"/>
</dbReference>
<dbReference type="EMBL" id="JBHTHZ010000014">
    <property type="protein sequence ID" value="MFD0795443.1"/>
    <property type="molecule type" value="Genomic_DNA"/>
</dbReference>
<dbReference type="InterPro" id="IPR018490">
    <property type="entry name" value="cNMP-bd_dom_sf"/>
</dbReference>
<sequence length="193" mass="22227">MFTTSLFEYFSSYIPLRQTERDALTERVIEKTVRKKGMLLTAGEVCEHYCFVKSGLLKMYTTDPDGAGHNIQFAAEGDWITDNSSFHSCQPSPLNIEALEKSIVLSIGRKELIYLFHHFPKFDRIFRVIVENKYQDLQARMLQNISFTADQRYESFLKSSPALANRLPNTEIASYLGITPEFLSKIRRKLVGK</sequence>
<dbReference type="RefSeq" id="WP_377117849.1">
    <property type="nucleotide sequence ID" value="NZ_JBHTHZ010000014.1"/>
</dbReference>
<dbReference type="CDD" id="cd00038">
    <property type="entry name" value="CAP_ED"/>
    <property type="match status" value="1"/>
</dbReference>
<evidence type="ECO:0000313" key="3">
    <source>
        <dbReference type="Proteomes" id="UP001597010"/>
    </source>
</evidence>
<feature type="domain" description="Cyclic nucleotide-binding" evidence="1">
    <location>
        <begin position="31"/>
        <end position="116"/>
    </location>
</feature>
<dbReference type="InterPro" id="IPR014710">
    <property type="entry name" value="RmlC-like_jellyroll"/>
</dbReference>
<reference evidence="3" key="1">
    <citation type="journal article" date="2019" name="Int. J. Syst. Evol. Microbiol.">
        <title>The Global Catalogue of Microorganisms (GCM) 10K type strain sequencing project: providing services to taxonomists for standard genome sequencing and annotation.</title>
        <authorList>
            <consortium name="The Broad Institute Genomics Platform"/>
            <consortium name="The Broad Institute Genome Sequencing Center for Infectious Disease"/>
            <person name="Wu L."/>
            <person name="Ma J."/>
        </authorList>
    </citation>
    <scope>NUCLEOTIDE SEQUENCE [LARGE SCALE GENOMIC DNA]</scope>
    <source>
        <strain evidence="3">CCUG 61484</strain>
    </source>
</reference>
<keyword evidence="3" id="KW-1185">Reference proteome</keyword>
<dbReference type="SUPFAM" id="SSF51206">
    <property type="entry name" value="cAMP-binding domain-like"/>
    <property type="match status" value="1"/>
</dbReference>
<name>A0ABW3AWX3_9SPHI</name>
<comment type="caution">
    <text evidence="2">The sequence shown here is derived from an EMBL/GenBank/DDBJ whole genome shotgun (WGS) entry which is preliminary data.</text>
</comment>